<comment type="caution">
    <text evidence="2">The sequence shown here is derived from an EMBL/GenBank/DDBJ whole genome shotgun (WGS) entry which is preliminary data.</text>
</comment>
<evidence type="ECO:0000256" key="1">
    <source>
        <dbReference type="SAM" id="MobiDB-lite"/>
    </source>
</evidence>
<name>A0AAW1SRN6_9CHLO</name>
<reference evidence="2 3" key="1">
    <citation type="journal article" date="2024" name="Nat. Commun.">
        <title>Phylogenomics reveals the evolutionary origins of lichenization in chlorophyte algae.</title>
        <authorList>
            <person name="Puginier C."/>
            <person name="Libourel C."/>
            <person name="Otte J."/>
            <person name="Skaloud P."/>
            <person name="Haon M."/>
            <person name="Grisel S."/>
            <person name="Petersen M."/>
            <person name="Berrin J.G."/>
            <person name="Delaux P.M."/>
            <person name="Dal Grande F."/>
            <person name="Keller J."/>
        </authorList>
    </citation>
    <scope>NUCLEOTIDE SEQUENCE [LARGE SCALE GENOMIC DNA]</scope>
    <source>
        <strain evidence="2 3">SAG 2523</strain>
    </source>
</reference>
<keyword evidence="3" id="KW-1185">Reference proteome</keyword>
<dbReference type="EMBL" id="JALJOV010001183">
    <property type="protein sequence ID" value="KAK9852587.1"/>
    <property type="molecule type" value="Genomic_DNA"/>
</dbReference>
<evidence type="ECO:0000313" key="2">
    <source>
        <dbReference type="EMBL" id="KAK9852587.1"/>
    </source>
</evidence>
<feature type="compositionally biased region" description="Basic and acidic residues" evidence="1">
    <location>
        <begin position="20"/>
        <end position="38"/>
    </location>
</feature>
<proteinExistence type="predicted"/>
<dbReference type="Proteomes" id="UP001485043">
    <property type="component" value="Unassembled WGS sequence"/>
</dbReference>
<dbReference type="AlphaFoldDB" id="A0AAW1SRN6"/>
<dbReference type="PANTHER" id="PTHR36706">
    <property type="entry name" value="UNNAMED PRODUCT"/>
    <property type="match status" value="1"/>
</dbReference>
<evidence type="ECO:0000313" key="3">
    <source>
        <dbReference type="Proteomes" id="UP001485043"/>
    </source>
</evidence>
<feature type="region of interest" description="Disordered" evidence="1">
    <location>
        <begin position="1"/>
        <end position="38"/>
    </location>
</feature>
<accession>A0AAW1SRN6</accession>
<protein>
    <submittedName>
        <fullName evidence="2">Uncharacterized protein</fullName>
    </submittedName>
</protein>
<gene>
    <name evidence="2" type="ORF">WJX84_001840</name>
</gene>
<organism evidence="2 3">
    <name type="scientific">Apatococcus fuscideae</name>
    <dbReference type="NCBI Taxonomy" id="2026836"/>
    <lineage>
        <taxon>Eukaryota</taxon>
        <taxon>Viridiplantae</taxon>
        <taxon>Chlorophyta</taxon>
        <taxon>core chlorophytes</taxon>
        <taxon>Trebouxiophyceae</taxon>
        <taxon>Chlorellales</taxon>
        <taxon>Chlorellaceae</taxon>
        <taxon>Apatococcus</taxon>
    </lineage>
</organism>
<sequence>MPVSVSLRLPRQADQLPSERMQETDDKPQKREARPHRCNDRVEDLLQALFTLEFRAKIRPAWKNFRACMKAEPGQESRENYVVITDPAAHLDPKRVRR</sequence>